<evidence type="ECO:0000256" key="1">
    <source>
        <dbReference type="ARBA" id="ARBA00022723"/>
    </source>
</evidence>
<keyword evidence="1" id="KW-0479">Metal-binding</keyword>
<feature type="domain" description="DUF8205" evidence="5">
    <location>
        <begin position="26"/>
        <end position="254"/>
    </location>
</feature>
<feature type="domain" description="MYND-type" evidence="4">
    <location>
        <begin position="2"/>
        <end position="20"/>
    </location>
</feature>
<evidence type="ECO:0000313" key="7">
    <source>
        <dbReference type="EMBL" id="KAK7461107.1"/>
    </source>
</evidence>
<dbReference type="Pfam" id="PF26632">
    <property type="entry name" value="DUF8205"/>
    <property type="match status" value="1"/>
</dbReference>
<proteinExistence type="predicted"/>
<dbReference type="InterPro" id="IPR002893">
    <property type="entry name" value="Znf_MYND"/>
</dbReference>
<dbReference type="Pfam" id="PF01753">
    <property type="entry name" value="zf-MYND"/>
    <property type="match status" value="1"/>
</dbReference>
<dbReference type="EMBL" id="JBANRG010000014">
    <property type="protein sequence ID" value="KAK7461107.1"/>
    <property type="molecule type" value="Genomic_DNA"/>
</dbReference>
<evidence type="ECO:0000259" key="5">
    <source>
        <dbReference type="Pfam" id="PF26632"/>
    </source>
</evidence>
<keyword evidence="2" id="KW-0863">Zinc-finger</keyword>
<protein>
    <submittedName>
        <fullName evidence="6 7">Translational activator for mitochondrial COX1</fullName>
    </submittedName>
</protein>
<evidence type="ECO:0000256" key="2">
    <source>
        <dbReference type="ARBA" id="ARBA00022771"/>
    </source>
</evidence>
<evidence type="ECO:0000259" key="4">
    <source>
        <dbReference type="Pfam" id="PF01753"/>
    </source>
</evidence>
<accession>A0ABR1JG90</accession>
<evidence type="ECO:0000313" key="6">
    <source>
        <dbReference type="EMBL" id="KAK7461106.1"/>
    </source>
</evidence>
<evidence type="ECO:0000313" key="8">
    <source>
        <dbReference type="Proteomes" id="UP001498398"/>
    </source>
</evidence>
<comment type="caution">
    <text evidence="6">The sequence shown here is derived from an EMBL/GenBank/DDBJ whole genome shotgun (WGS) entry which is preliminary data.</text>
</comment>
<name>A0ABR1JG90_9AGAR</name>
<keyword evidence="3" id="KW-0862">Zinc</keyword>
<reference evidence="6 8" key="1">
    <citation type="submission" date="2024-01" db="EMBL/GenBank/DDBJ databases">
        <title>A draft genome for the cacao thread blight pathogen Marasmiellus scandens.</title>
        <authorList>
            <person name="Baruah I.K."/>
            <person name="Leung J."/>
            <person name="Bukari Y."/>
            <person name="Amoako-Attah I."/>
            <person name="Meinhardt L.W."/>
            <person name="Bailey B.A."/>
            <person name="Cohen S.P."/>
        </authorList>
    </citation>
    <scope>NUCLEOTIDE SEQUENCE [LARGE SCALE GENOMIC DNA]</scope>
    <source>
        <strain evidence="6 8">GH-19</strain>
    </source>
</reference>
<evidence type="ECO:0000256" key="3">
    <source>
        <dbReference type="ARBA" id="ARBA00022833"/>
    </source>
</evidence>
<organism evidence="6 8">
    <name type="scientific">Marasmiellus scandens</name>
    <dbReference type="NCBI Taxonomy" id="2682957"/>
    <lineage>
        <taxon>Eukaryota</taxon>
        <taxon>Fungi</taxon>
        <taxon>Dikarya</taxon>
        <taxon>Basidiomycota</taxon>
        <taxon>Agaricomycotina</taxon>
        <taxon>Agaricomycetes</taxon>
        <taxon>Agaricomycetidae</taxon>
        <taxon>Agaricales</taxon>
        <taxon>Marasmiineae</taxon>
        <taxon>Omphalotaceae</taxon>
        <taxon>Marasmiellus</taxon>
    </lineage>
</organism>
<dbReference type="InterPro" id="IPR058518">
    <property type="entry name" value="DUF8205"/>
</dbReference>
<dbReference type="SUPFAM" id="SSF144232">
    <property type="entry name" value="HIT/MYND zinc finger-like"/>
    <property type="match status" value="1"/>
</dbReference>
<keyword evidence="8" id="KW-1185">Reference proteome</keyword>
<dbReference type="Proteomes" id="UP001498398">
    <property type="component" value="Unassembled WGS sequence"/>
</dbReference>
<dbReference type="Gene3D" id="6.10.140.2220">
    <property type="match status" value="1"/>
</dbReference>
<gene>
    <name evidence="6" type="primary">MSS51_2</name>
    <name evidence="6" type="ORF">VKT23_009033</name>
</gene>
<dbReference type="EMBL" id="JBANRG010000014">
    <property type="protein sequence ID" value="KAK7461106.1"/>
    <property type="molecule type" value="Genomic_DNA"/>
</dbReference>
<sequence length="267" mass="30686">MWYCSKECQKAHWSKHKAACTKMNGKKIDNLVTAFLVHPVLRGFLSACFCLDFDILNRPNAETIPYMTHVEIGVEPRDLLTFHRIFDGADPQQVLKEYGGRIEGLFQINGISPHPLDGPRLTQNRYDLWQNRRNELVSQGKAHYPVVVAEFCYLGRKMSLVHCLEISDVVKKIVKSNEPFRSISRRFGPIERPFNVLNCLSFINDQLRSDGVSKCIPKREASKEDLEVVFKAGTAARLAKMPTEDCVKALLEKVSYAHHYRRFEDMQ</sequence>